<dbReference type="GO" id="GO:0003729">
    <property type="term" value="F:mRNA binding"/>
    <property type="evidence" value="ECO:0007669"/>
    <property type="project" value="TreeGrafter"/>
</dbReference>
<accession>A0A0G0LH32</accession>
<dbReference type="GO" id="GO:0005840">
    <property type="term" value="C:ribosome"/>
    <property type="evidence" value="ECO:0007669"/>
    <property type="project" value="UniProtKB-KW"/>
</dbReference>
<dbReference type="Gene3D" id="3.90.1180.10">
    <property type="entry name" value="Ribosomal protein L13"/>
    <property type="match status" value="1"/>
</dbReference>
<protein>
    <recommendedName>
        <fullName evidence="4">Large ribosomal subunit protein uL13</fullName>
    </recommendedName>
</protein>
<dbReference type="GO" id="GO:0017148">
    <property type="term" value="P:negative regulation of translation"/>
    <property type="evidence" value="ECO:0007669"/>
    <property type="project" value="TreeGrafter"/>
</dbReference>
<keyword evidence="3 4" id="KW-0687">Ribonucleoprotein</keyword>
<dbReference type="PATRIC" id="fig|1618334.3.peg.149"/>
<evidence type="ECO:0000256" key="4">
    <source>
        <dbReference type="HAMAP-Rule" id="MF_01366"/>
    </source>
</evidence>
<dbReference type="SUPFAM" id="SSF52161">
    <property type="entry name" value="Ribosomal protein L13"/>
    <property type="match status" value="1"/>
</dbReference>
<dbReference type="GO" id="GO:1990904">
    <property type="term" value="C:ribonucleoprotein complex"/>
    <property type="evidence" value="ECO:0007669"/>
    <property type="project" value="UniProtKB-KW"/>
</dbReference>
<evidence type="ECO:0000256" key="1">
    <source>
        <dbReference type="ARBA" id="ARBA00006227"/>
    </source>
</evidence>
<comment type="function">
    <text evidence="4">This protein is one of the early assembly proteins of the 50S ribosomal subunit, although it is not seen to bind rRNA by itself. It is important during the early stages of 50S assembly.</text>
</comment>
<dbReference type="InterPro" id="IPR005823">
    <property type="entry name" value="Ribosomal_uL13_bac-type"/>
</dbReference>
<dbReference type="EMBL" id="LBVO01000007">
    <property type="protein sequence ID" value="KKQ90387.1"/>
    <property type="molecule type" value="Genomic_DNA"/>
</dbReference>
<dbReference type="InterPro" id="IPR005822">
    <property type="entry name" value="Ribosomal_uL13"/>
</dbReference>
<dbReference type="NCBIfam" id="TIGR01066">
    <property type="entry name" value="rplM_bact"/>
    <property type="match status" value="1"/>
</dbReference>
<dbReference type="GO" id="GO:0003735">
    <property type="term" value="F:structural constituent of ribosome"/>
    <property type="evidence" value="ECO:0007669"/>
    <property type="project" value="InterPro"/>
</dbReference>
<dbReference type="AlphaFoldDB" id="A0A0G0LH32"/>
<gene>
    <name evidence="4" type="primary">rplM</name>
    <name evidence="5" type="ORF">UT11_C0007G0029</name>
</gene>
<proteinExistence type="inferred from homology"/>
<dbReference type="CDD" id="cd00392">
    <property type="entry name" value="Ribosomal_L13"/>
    <property type="match status" value="1"/>
</dbReference>
<dbReference type="InterPro" id="IPR036899">
    <property type="entry name" value="Ribosomal_uL13_sf"/>
</dbReference>
<evidence type="ECO:0000256" key="2">
    <source>
        <dbReference type="ARBA" id="ARBA00022980"/>
    </source>
</evidence>
<name>A0A0G0LH32_9BACT</name>
<reference evidence="5 6" key="1">
    <citation type="journal article" date="2015" name="Nature">
        <title>rRNA introns, odd ribosomes, and small enigmatic genomes across a large radiation of phyla.</title>
        <authorList>
            <person name="Brown C.T."/>
            <person name="Hug L.A."/>
            <person name="Thomas B.C."/>
            <person name="Sharon I."/>
            <person name="Castelle C.J."/>
            <person name="Singh A."/>
            <person name="Wilkins M.J."/>
            <person name="Williams K.H."/>
            <person name="Banfield J.F."/>
        </authorList>
    </citation>
    <scope>NUCLEOTIDE SEQUENCE [LARGE SCALE GENOMIC DNA]</scope>
</reference>
<dbReference type="PIRSF" id="PIRSF002181">
    <property type="entry name" value="Ribosomal_L13"/>
    <property type="match status" value="1"/>
</dbReference>
<dbReference type="HAMAP" id="MF_01366">
    <property type="entry name" value="Ribosomal_uL13"/>
    <property type="match status" value="1"/>
</dbReference>
<keyword evidence="2 4" id="KW-0689">Ribosomal protein</keyword>
<dbReference type="PANTHER" id="PTHR11545">
    <property type="entry name" value="RIBOSOMAL PROTEIN L13"/>
    <property type="match status" value="1"/>
</dbReference>
<dbReference type="PANTHER" id="PTHR11545:SF2">
    <property type="entry name" value="LARGE RIBOSOMAL SUBUNIT PROTEIN UL13M"/>
    <property type="match status" value="1"/>
</dbReference>
<comment type="caution">
    <text evidence="5">The sequence shown here is derived from an EMBL/GenBank/DDBJ whole genome shotgun (WGS) entry which is preliminary data.</text>
</comment>
<evidence type="ECO:0000313" key="6">
    <source>
        <dbReference type="Proteomes" id="UP000033934"/>
    </source>
</evidence>
<sequence>MNKTNTQLHEWHCLDAKNIPVGRLATQIAGLLRGKGKVSFRPNVDGGDHVVIINVEDIVLTGNKLADKRYYSHSGYPGNLRTRRIPDIGLSSVLERAVFGMLPKNKLHPLWMKRLHIYPGSDHPHQANLANKS</sequence>
<dbReference type="Proteomes" id="UP000033934">
    <property type="component" value="Unassembled WGS sequence"/>
</dbReference>
<comment type="subunit">
    <text evidence="4">Part of the 50S ribosomal subunit.</text>
</comment>
<evidence type="ECO:0000313" key="5">
    <source>
        <dbReference type="EMBL" id="KKQ90387.1"/>
    </source>
</evidence>
<organism evidence="5 6">
    <name type="scientific">Berkelbacteria bacterium GW2011_GWA2_38_9</name>
    <dbReference type="NCBI Taxonomy" id="1618334"/>
    <lineage>
        <taxon>Bacteria</taxon>
        <taxon>Candidatus Berkelbacteria</taxon>
    </lineage>
</organism>
<dbReference type="Pfam" id="PF00572">
    <property type="entry name" value="Ribosomal_L13"/>
    <property type="match status" value="1"/>
</dbReference>
<comment type="similarity">
    <text evidence="1 4">Belongs to the universal ribosomal protein uL13 family.</text>
</comment>
<dbReference type="GO" id="GO:0006412">
    <property type="term" value="P:translation"/>
    <property type="evidence" value="ECO:0007669"/>
    <property type="project" value="UniProtKB-UniRule"/>
</dbReference>
<evidence type="ECO:0000256" key="3">
    <source>
        <dbReference type="ARBA" id="ARBA00023274"/>
    </source>
</evidence>